<sequence length="390" mass="43606">MRSTSIDVLRGIAILGILFMNIPFHANMYLGYVPFDPMLMSDKLMTLFYSIFADGRFRTLFCILFGAGIAIQYDSCKRKGMDTTIFLKSRLNWLLLFGFFHGVLIFGGDILMLYSVVGFVLIKGLSHDPDVLLQKAHKFLVIGSALILLSAFLLVAFADPTELIVRGTEQYLEDIELWQGNYGFQTLINAGFSIGLLIMSPLCIFWQTLGLMYLGVYLYRTDFFTQGFSSSTFTKIVISSIISTLLLIAPQLLIDNLSAEVIPLLSSISAIFVGLVYAHVVVKLCQTSGRFSQLLANTGKVAFSLYILQSVVIAILLRGIVPDFGLTATHIDYFLIALSFTVIQIVIANLYLFKYEQGPLEKSWRKLYSRSVDKKLRALGKTQDNNVSSQ</sequence>
<feature type="transmembrane region" description="Helical" evidence="1">
    <location>
        <begin position="261"/>
        <end position="282"/>
    </location>
</feature>
<keyword evidence="1" id="KW-0812">Transmembrane</keyword>
<keyword evidence="1" id="KW-1133">Transmembrane helix</keyword>
<evidence type="ECO:0000259" key="2">
    <source>
        <dbReference type="Pfam" id="PF04235"/>
    </source>
</evidence>
<dbReference type="HOGENOM" id="CLU_039610_0_0_6"/>
<gene>
    <name evidence="3" type="ORF">C427_1392</name>
</gene>
<dbReference type="PANTHER" id="PTHR30590:SF2">
    <property type="entry name" value="INNER MEMBRANE PROTEIN"/>
    <property type="match status" value="1"/>
</dbReference>
<dbReference type="STRING" id="1129794.C427_1392"/>
<protein>
    <recommendedName>
        <fullName evidence="2">DUF418 domain-containing protein</fullName>
    </recommendedName>
</protein>
<accession>K7AGU8</accession>
<feature type="transmembrane region" description="Helical" evidence="1">
    <location>
        <begin position="303"/>
        <end position="321"/>
    </location>
</feature>
<name>K7AGU8_9ALTE</name>
<feature type="transmembrane region" description="Helical" evidence="1">
    <location>
        <begin position="55"/>
        <end position="73"/>
    </location>
</feature>
<feature type="transmembrane region" description="Helical" evidence="1">
    <location>
        <begin position="333"/>
        <end position="353"/>
    </location>
</feature>
<dbReference type="KEGG" id="gps:C427_1392"/>
<dbReference type="PANTHER" id="PTHR30590">
    <property type="entry name" value="INNER MEMBRANE PROTEIN"/>
    <property type="match status" value="1"/>
</dbReference>
<feature type="transmembrane region" description="Helical" evidence="1">
    <location>
        <begin position="12"/>
        <end position="35"/>
    </location>
</feature>
<proteinExistence type="predicted"/>
<evidence type="ECO:0000313" key="3">
    <source>
        <dbReference type="EMBL" id="AGH43501.1"/>
    </source>
</evidence>
<dbReference type="AlphaFoldDB" id="K7AGU8"/>
<dbReference type="Proteomes" id="UP000011864">
    <property type="component" value="Chromosome"/>
</dbReference>
<feature type="transmembrane region" description="Helical" evidence="1">
    <location>
        <begin position="179"/>
        <end position="198"/>
    </location>
</feature>
<reference evidence="3 4" key="1">
    <citation type="journal article" date="2013" name="Genome Announc.">
        <title>Complete Genome Sequence of Glaciecola psychrophila Strain 170T.</title>
        <authorList>
            <person name="Yin J."/>
            <person name="Chen J."/>
            <person name="Liu G."/>
            <person name="Yu Y."/>
            <person name="Song L."/>
            <person name="Wang X."/>
            <person name="Qu X."/>
        </authorList>
    </citation>
    <scope>NUCLEOTIDE SEQUENCE [LARGE SCALE GENOMIC DNA]</scope>
    <source>
        <strain evidence="3 4">170</strain>
    </source>
</reference>
<evidence type="ECO:0000256" key="1">
    <source>
        <dbReference type="SAM" id="Phobius"/>
    </source>
</evidence>
<dbReference type="Pfam" id="PF04235">
    <property type="entry name" value="DUF418"/>
    <property type="match status" value="1"/>
</dbReference>
<dbReference type="InterPro" id="IPR007349">
    <property type="entry name" value="DUF418"/>
</dbReference>
<dbReference type="PATRIC" id="fig|1129794.4.peg.1377"/>
<dbReference type="eggNOG" id="COG2311">
    <property type="taxonomic scope" value="Bacteria"/>
</dbReference>
<feature type="domain" description="DUF418" evidence="2">
    <location>
        <begin position="218"/>
        <end position="368"/>
    </location>
</feature>
<organism evidence="3 4">
    <name type="scientific">Paraglaciecola psychrophila 170</name>
    <dbReference type="NCBI Taxonomy" id="1129794"/>
    <lineage>
        <taxon>Bacteria</taxon>
        <taxon>Pseudomonadati</taxon>
        <taxon>Pseudomonadota</taxon>
        <taxon>Gammaproteobacteria</taxon>
        <taxon>Alteromonadales</taxon>
        <taxon>Alteromonadaceae</taxon>
        <taxon>Paraglaciecola</taxon>
    </lineage>
</organism>
<feature type="transmembrane region" description="Helical" evidence="1">
    <location>
        <begin position="94"/>
        <end position="119"/>
    </location>
</feature>
<keyword evidence="1" id="KW-0472">Membrane</keyword>
<dbReference type="EMBL" id="CP003837">
    <property type="protein sequence ID" value="AGH43501.1"/>
    <property type="molecule type" value="Genomic_DNA"/>
</dbReference>
<dbReference type="InterPro" id="IPR052529">
    <property type="entry name" value="Bact_Transport_Assoc"/>
</dbReference>
<dbReference type="OrthoDB" id="9807744at2"/>
<dbReference type="RefSeq" id="WP_007642310.1">
    <property type="nucleotide sequence ID" value="NC_020514.1"/>
</dbReference>
<feature type="transmembrane region" description="Helical" evidence="1">
    <location>
        <begin position="139"/>
        <end position="158"/>
    </location>
</feature>
<keyword evidence="4" id="KW-1185">Reference proteome</keyword>
<evidence type="ECO:0000313" key="4">
    <source>
        <dbReference type="Proteomes" id="UP000011864"/>
    </source>
</evidence>